<dbReference type="SMART" id="SM00342">
    <property type="entry name" value="HTH_ARAC"/>
    <property type="match status" value="1"/>
</dbReference>
<dbReference type="EMBL" id="LSFN01000044">
    <property type="protein sequence ID" value="OAB71094.1"/>
    <property type="molecule type" value="Genomic_DNA"/>
</dbReference>
<dbReference type="InterPro" id="IPR037923">
    <property type="entry name" value="HTH-like"/>
</dbReference>
<feature type="domain" description="HTH araC/xylS-type" evidence="4">
    <location>
        <begin position="182"/>
        <end position="280"/>
    </location>
</feature>
<dbReference type="PROSITE" id="PS01124">
    <property type="entry name" value="HTH_ARAC_FAMILY_2"/>
    <property type="match status" value="1"/>
</dbReference>
<dbReference type="RefSeq" id="WP_068661440.1">
    <property type="nucleotide sequence ID" value="NZ_CP017770.1"/>
</dbReference>
<protein>
    <recommendedName>
        <fullName evidence="4">HTH araC/xylS-type domain-containing protein</fullName>
    </recommendedName>
</protein>
<name>A0A167AJ96_9BACL</name>
<dbReference type="InterPro" id="IPR009057">
    <property type="entry name" value="Homeodomain-like_sf"/>
</dbReference>
<keyword evidence="6" id="KW-1185">Reference proteome</keyword>
<dbReference type="PANTHER" id="PTHR43280:SF2">
    <property type="entry name" value="HTH-TYPE TRANSCRIPTIONAL REGULATOR EXSA"/>
    <property type="match status" value="1"/>
</dbReference>
<dbReference type="SUPFAM" id="SSF51215">
    <property type="entry name" value="Regulatory protein AraC"/>
    <property type="match status" value="1"/>
</dbReference>
<dbReference type="GO" id="GO:0043565">
    <property type="term" value="F:sequence-specific DNA binding"/>
    <property type="evidence" value="ECO:0007669"/>
    <property type="project" value="InterPro"/>
</dbReference>
<dbReference type="InterPro" id="IPR014710">
    <property type="entry name" value="RmlC-like_jellyroll"/>
</dbReference>
<dbReference type="KEGG" id="pcx:LPB68_09145"/>
<dbReference type="Pfam" id="PF02311">
    <property type="entry name" value="AraC_binding"/>
    <property type="match status" value="1"/>
</dbReference>
<comment type="caution">
    <text evidence="5">The sequence shown here is derived from an EMBL/GenBank/DDBJ whole genome shotgun (WGS) entry which is preliminary data.</text>
</comment>
<dbReference type="OrthoDB" id="506156at2"/>
<organism evidence="5 6">
    <name type="scientific">Paenibacillus crassostreae</name>
    <dbReference type="NCBI Taxonomy" id="1763538"/>
    <lineage>
        <taxon>Bacteria</taxon>
        <taxon>Bacillati</taxon>
        <taxon>Bacillota</taxon>
        <taxon>Bacilli</taxon>
        <taxon>Bacillales</taxon>
        <taxon>Paenibacillaceae</taxon>
        <taxon>Paenibacillus</taxon>
    </lineage>
</organism>
<dbReference type="InterPro" id="IPR018062">
    <property type="entry name" value="HTH_AraC-typ_CS"/>
</dbReference>
<proteinExistence type="predicted"/>
<gene>
    <name evidence="5" type="ORF">PNBC_21295</name>
</gene>
<dbReference type="InterPro" id="IPR018060">
    <property type="entry name" value="HTH_AraC"/>
</dbReference>
<dbReference type="SUPFAM" id="SSF46689">
    <property type="entry name" value="Homeodomain-like"/>
    <property type="match status" value="2"/>
</dbReference>
<keyword evidence="1" id="KW-0805">Transcription regulation</keyword>
<dbReference type="PROSITE" id="PS00041">
    <property type="entry name" value="HTH_ARAC_FAMILY_1"/>
    <property type="match status" value="1"/>
</dbReference>
<evidence type="ECO:0000256" key="1">
    <source>
        <dbReference type="ARBA" id="ARBA00023015"/>
    </source>
</evidence>
<sequence>MDDLTIESYDLQDETFRIRYVNEKSYTEMRNTHFHDGFELYYLLRGEKLFFVNDQLFHAGKGDLVIIHPYDVHKTSSVKETEAERIVVHFKEEFIERQIGMESFNLAYLRELPYKIHCTVQEQMQVERILNEMLKECEMKEEQHGLYIKSSLSMLLIAIHRHGLNVNVAQEEMINLVDRNMLNIASYINTNYSTKLSLNSMANEFYISASYLSRTFKNVTGFNISRYIQLVRIREAQKLLKETNLRIIDIAELVGFTQIAHFNKVFKKITNTSPLKYRKNGK</sequence>
<dbReference type="PANTHER" id="PTHR43280">
    <property type="entry name" value="ARAC-FAMILY TRANSCRIPTIONAL REGULATOR"/>
    <property type="match status" value="1"/>
</dbReference>
<dbReference type="Pfam" id="PF12833">
    <property type="entry name" value="HTH_18"/>
    <property type="match status" value="1"/>
</dbReference>
<keyword evidence="2" id="KW-0238">DNA-binding</keyword>
<reference evidence="5 6" key="1">
    <citation type="submission" date="2016-02" db="EMBL/GenBank/DDBJ databases">
        <title>Paenibacillus sp. LPB0068, isolated from Crassostrea gigas.</title>
        <authorList>
            <person name="Shin S.-K."/>
            <person name="Yi H."/>
        </authorList>
    </citation>
    <scope>NUCLEOTIDE SEQUENCE [LARGE SCALE GENOMIC DNA]</scope>
    <source>
        <strain evidence="5 6">LPB0068</strain>
    </source>
</reference>
<dbReference type="InterPro" id="IPR003313">
    <property type="entry name" value="AraC-bd"/>
</dbReference>
<dbReference type="Proteomes" id="UP000077134">
    <property type="component" value="Unassembled WGS sequence"/>
</dbReference>
<dbReference type="AlphaFoldDB" id="A0A167AJ96"/>
<dbReference type="GO" id="GO:0003700">
    <property type="term" value="F:DNA-binding transcription factor activity"/>
    <property type="evidence" value="ECO:0007669"/>
    <property type="project" value="InterPro"/>
</dbReference>
<evidence type="ECO:0000313" key="5">
    <source>
        <dbReference type="EMBL" id="OAB71094.1"/>
    </source>
</evidence>
<keyword evidence="3" id="KW-0804">Transcription</keyword>
<evidence type="ECO:0000256" key="2">
    <source>
        <dbReference type="ARBA" id="ARBA00023125"/>
    </source>
</evidence>
<evidence type="ECO:0000256" key="3">
    <source>
        <dbReference type="ARBA" id="ARBA00023163"/>
    </source>
</evidence>
<dbReference type="Gene3D" id="1.10.10.60">
    <property type="entry name" value="Homeodomain-like"/>
    <property type="match status" value="2"/>
</dbReference>
<evidence type="ECO:0000313" key="6">
    <source>
        <dbReference type="Proteomes" id="UP000077134"/>
    </source>
</evidence>
<dbReference type="STRING" id="1763538.LPB68_09145"/>
<dbReference type="Gene3D" id="2.60.120.10">
    <property type="entry name" value="Jelly Rolls"/>
    <property type="match status" value="1"/>
</dbReference>
<evidence type="ECO:0000259" key="4">
    <source>
        <dbReference type="PROSITE" id="PS01124"/>
    </source>
</evidence>
<accession>A0A167AJ96</accession>